<dbReference type="InterPro" id="IPR000192">
    <property type="entry name" value="Aminotrans_V_dom"/>
</dbReference>
<name>A0ABR9QGJ6_9BACI</name>
<dbReference type="NCBIfam" id="TIGR01976">
    <property type="entry name" value="am_tr_V_VC1184"/>
    <property type="match status" value="1"/>
</dbReference>
<dbReference type="Gene3D" id="3.40.640.10">
    <property type="entry name" value="Type I PLP-dependent aspartate aminotransferase-like (Major domain)"/>
    <property type="match status" value="1"/>
</dbReference>
<comment type="caution">
    <text evidence="2">The sequence shown here is derived from an EMBL/GenBank/DDBJ whole genome shotgun (WGS) entry which is preliminary data.</text>
</comment>
<dbReference type="InterPro" id="IPR011340">
    <property type="entry name" value="Cys_dSase-rel"/>
</dbReference>
<protein>
    <submittedName>
        <fullName evidence="2">Cysteine desulfurase-like protein</fullName>
    </submittedName>
</protein>
<evidence type="ECO:0000313" key="2">
    <source>
        <dbReference type="EMBL" id="MBE4907614.1"/>
    </source>
</evidence>
<dbReference type="InterPro" id="IPR015422">
    <property type="entry name" value="PyrdxlP-dep_Trfase_small"/>
</dbReference>
<organism evidence="2 3">
    <name type="scientific">Litchfieldia luteola</name>
    <dbReference type="NCBI Taxonomy" id="682179"/>
    <lineage>
        <taxon>Bacteria</taxon>
        <taxon>Bacillati</taxon>
        <taxon>Bacillota</taxon>
        <taxon>Bacilli</taxon>
        <taxon>Bacillales</taxon>
        <taxon>Bacillaceae</taxon>
        <taxon>Litchfieldia</taxon>
    </lineage>
</organism>
<dbReference type="PANTHER" id="PTHR43586:SF21">
    <property type="entry name" value="PYRIDOXAL PHOSPHATE (PLP)-DEPENDENT ASPARTATE AMINOTRANSFERASE SUPERFAMILY"/>
    <property type="match status" value="1"/>
</dbReference>
<feature type="domain" description="Aminotransferase class V" evidence="1">
    <location>
        <begin position="27"/>
        <end position="400"/>
    </location>
</feature>
<dbReference type="Gene3D" id="3.90.1150.10">
    <property type="entry name" value="Aspartate Aminotransferase, domain 1"/>
    <property type="match status" value="1"/>
</dbReference>
<gene>
    <name evidence="2" type="ORF">IMZ08_06060</name>
</gene>
<accession>A0ABR9QGJ6</accession>
<dbReference type="PANTHER" id="PTHR43586">
    <property type="entry name" value="CYSTEINE DESULFURASE"/>
    <property type="match status" value="1"/>
</dbReference>
<reference evidence="2 3" key="1">
    <citation type="submission" date="2020-10" db="EMBL/GenBank/DDBJ databases">
        <title>Bacillus sp. HD4P25, an endophyte from a halophyte.</title>
        <authorList>
            <person name="Sun J.-Q."/>
        </authorList>
    </citation>
    <scope>NUCLEOTIDE SEQUENCE [LARGE SCALE GENOMIC DNA]</scope>
    <source>
        <strain evidence="2 3">YIM 93174</strain>
    </source>
</reference>
<evidence type="ECO:0000259" key="1">
    <source>
        <dbReference type="Pfam" id="PF00266"/>
    </source>
</evidence>
<proteinExistence type="predicted"/>
<dbReference type="InterPro" id="IPR015421">
    <property type="entry name" value="PyrdxlP-dep_Trfase_major"/>
</dbReference>
<dbReference type="Pfam" id="PF00266">
    <property type="entry name" value="Aminotran_5"/>
    <property type="match status" value="1"/>
</dbReference>
<keyword evidence="3" id="KW-1185">Reference proteome</keyword>
<dbReference type="SUPFAM" id="SSF53383">
    <property type="entry name" value="PLP-dependent transferases"/>
    <property type="match status" value="1"/>
</dbReference>
<dbReference type="EMBL" id="JADCLJ010000012">
    <property type="protein sequence ID" value="MBE4907614.1"/>
    <property type="molecule type" value="Genomic_DNA"/>
</dbReference>
<dbReference type="InterPro" id="IPR015424">
    <property type="entry name" value="PyrdxlP-dep_Trfase"/>
</dbReference>
<sequence>MSAQFSIEKVRSQFPALKRTYKGKQVVYFDGPGGSQVLQTVIDAISSYMARGGGNLHGQFPSSVETEEHLSNARQAVADLLGASSDEVAFGQNSTSLAFSIARSLSKTWGSEDNIVVTEMDHRCNVDSWVSAANDKGVDVRFIPVDEGKLTLDLSDLGTIITSNTKLVAVTLASNAVGTITDMRKIKERAEEVGAIVVIDAVHAVPHIAINRDELGADILLCSAYKFFGPHVGIAVVKKDLFEKLQVYKLNPAPTYIPDKLETGTQNHEALAAIPAVVEFIASFGNGSTVRERIVSGFDAIGEHEDKLATKLRDGLSKHPTVTLYQADKETRKTPTIAFTINGFHATDVCKWLAEEHSIFTADGHFYATTLAEKLGINQMGGWIRVGLAPYNSEEEVNRFLEAIDSLVSSKLSV</sequence>
<dbReference type="RefSeq" id="WP_193535096.1">
    <property type="nucleotide sequence ID" value="NZ_JADCLJ010000012.1"/>
</dbReference>
<evidence type="ECO:0000313" key="3">
    <source>
        <dbReference type="Proteomes" id="UP001516662"/>
    </source>
</evidence>
<dbReference type="Proteomes" id="UP001516662">
    <property type="component" value="Unassembled WGS sequence"/>
</dbReference>